<dbReference type="Proteomes" id="UP000574369">
    <property type="component" value="Unassembled WGS sequence"/>
</dbReference>
<feature type="region of interest" description="Disordered" evidence="1">
    <location>
        <begin position="1"/>
        <end position="40"/>
    </location>
</feature>
<comment type="caution">
    <text evidence="2">The sequence shown here is derived from an EMBL/GenBank/DDBJ whole genome shotgun (WGS) entry which is preliminary data.</text>
</comment>
<dbReference type="RefSeq" id="WP_184294599.1">
    <property type="nucleotide sequence ID" value="NZ_JACHXO010000003.1"/>
</dbReference>
<reference evidence="2 3" key="1">
    <citation type="submission" date="2020-08" db="EMBL/GenBank/DDBJ databases">
        <title>Genomic Encyclopedia of Type Strains, Phase III (KMG-III): the genomes of soil and plant-associated and newly described type strains.</title>
        <authorList>
            <person name="Whitman W."/>
        </authorList>
    </citation>
    <scope>NUCLEOTIDE SEQUENCE [LARGE SCALE GENOMIC DNA]</scope>
    <source>
        <strain evidence="2 3">CECT 7247</strain>
    </source>
</reference>
<accession>A0ABR6GS61</accession>
<protein>
    <submittedName>
        <fullName evidence="2">Uncharacterized protein</fullName>
    </submittedName>
</protein>
<evidence type="ECO:0000313" key="2">
    <source>
        <dbReference type="EMBL" id="MBB3194875.1"/>
    </source>
</evidence>
<dbReference type="EMBL" id="JACHXO010000003">
    <property type="protein sequence ID" value="MBB3194875.1"/>
    <property type="molecule type" value="Genomic_DNA"/>
</dbReference>
<organism evidence="2 3">
    <name type="scientific">Roseateles terrae</name>
    <dbReference type="NCBI Taxonomy" id="431060"/>
    <lineage>
        <taxon>Bacteria</taxon>
        <taxon>Pseudomonadati</taxon>
        <taxon>Pseudomonadota</taxon>
        <taxon>Betaproteobacteria</taxon>
        <taxon>Burkholderiales</taxon>
        <taxon>Sphaerotilaceae</taxon>
        <taxon>Roseateles</taxon>
    </lineage>
</organism>
<gene>
    <name evidence="2" type="ORF">FHS28_002271</name>
</gene>
<evidence type="ECO:0000256" key="1">
    <source>
        <dbReference type="SAM" id="MobiDB-lite"/>
    </source>
</evidence>
<sequence length="79" mass="8162">MNSRQGCNRRSHPTGPPGESVPDAACGHPKAARTSGFNSGCAGVTNPSATTLSDMVTPLTYDLRLNKAAYDSITGALKI</sequence>
<evidence type="ECO:0000313" key="3">
    <source>
        <dbReference type="Proteomes" id="UP000574369"/>
    </source>
</evidence>
<keyword evidence="3" id="KW-1185">Reference proteome</keyword>
<proteinExistence type="predicted"/>
<name>A0ABR6GS61_9BURK</name>